<protein>
    <submittedName>
        <fullName evidence="1">Uncharacterized protein</fullName>
    </submittedName>
</protein>
<reference evidence="1" key="1">
    <citation type="submission" date="2019-10" db="EMBL/GenBank/DDBJ databases">
        <title>Conservation and host-specific expression of non-tandemly repeated heterogenous ribosome RNA gene in arbuscular mycorrhizal fungi.</title>
        <authorList>
            <person name="Maeda T."/>
            <person name="Kobayashi Y."/>
            <person name="Nakagawa T."/>
            <person name="Ezawa T."/>
            <person name="Yamaguchi K."/>
            <person name="Bino T."/>
            <person name="Nishimoto Y."/>
            <person name="Shigenobu S."/>
            <person name="Kawaguchi M."/>
        </authorList>
    </citation>
    <scope>NUCLEOTIDE SEQUENCE</scope>
    <source>
        <strain evidence="1">HR1</strain>
    </source>
</reference>
<dbReference type="Proteomes" id="UP000615446">
    <property type="component" value="Unassembled WGS sequence"/>
</dbReference>
<evidence type="ECO:0000313" key="1">
    <source>
        <dbReference type="EMBL" id="GES91268.1"/>
    </source>
</evidence>
<accession>A0A8H3LM97</accession>
<sequence>MITLDLFMDDIIINKNNTQKCQPPLKTIYCYNEMQKADGEWNWDKFNKDISDYLDDPNIKLTTNKIRGINSQKQLNQLWNSFRKA</sequence>
<name>A0A8H3LM97_9GLOM</name>
<proteinExistence type="predicted"/>
<dbReference type="AlphaFoldDB" id="A0A8H3LM97"/>
<comment type="caution">
    <text evidence="1">The sequence shown here is derived from an EMBL/GenBank/DDBJ whole genome shotgun (WGS) entry which is preliminary data.</text>
</comment>
<gene>
    <name evidence="1" type="ORF">RCL2_001810000</name>
</gene>
<dbReference type="EMBL" id="BLAL01000199">
    <property type="protein sequence ID" value="GES91268.1"/>
    <property type="molecule type" value="Genomic_DNA"/>
</dbReference>
<evidence type="ECO:0000313" key="2">
    <source>
        <dbReference type="Proteomes" id="UP000615446"/>
    </source>
</evidence>
<organism evidence="1 2">
    <name type="scientific">Rhizophagus clarus</name>
    <dbReference type="NCBI Taxonomy" id="94130"/>
    <lineage>
        <taxon>Eukaryota</taxon>
        <taxon>Fungi</taxon>
        <taxon>Fungi incertae sedis</taxon>
        <taxon>Mucoromycota</taxon>
        <taxon>Glomeromycotina</taxon>
        <taxon>Glomeromycetes</taxon>
        <taxon>Glomerales</taxon>
        <taxon>Glomeraceae</taxon>
        <taxon>Rhizophagus</taxon>
    </lineage>
</organism>